<dbReference type="Proteomes" id="UP000824111">
    <property type="component" value="Unassembled WGS sequence"/>
</dbReference>
<dbReference type="Pfam" id="PF07470">
    <property type="entry name" value="Glyco_hydro_88"/>
    <property type="match status" value="1"/>
</dbReference>
<protein>
    <submittedName>
        <fullName evidence="2">Glycoside hydrolase family 88 protein</fullName>
    </submittedName>
</protein>
<reference evidence="2" key="1">
    <citation type="submission" date="2020-10" db="EMBL/GenBank/DDBJ databases">
        <authorList>
            <person name="Gilroy R."/>
        </authorList>
    </citation>
    <scope>NUCLEOTIDE SEQUENCE</scope>
    <source>
        <strain evidence="2">ChiSjej4B22-9803</strain>
    </source>
</reference>
<proteinExistence type="predicted"/>
<dbReference type="InterPro" id="IPR008928">
    <property type="entry name" value="6-hairpin_glycosidase_sf"/>
</dbReference>
<sequence length="336" mass="38202">MDCLERVYKRTMETGRADLGTGEGMDIWQWDEGVAMYGFTKAFEKTHDPEITSFMKEWIDYHLDKMDFGFSINTTAPLLGVLKLLEAEPGNDRYLALCKRFADWCMAEEPRADLGTFEHSCTVNKYPNQIWADTLFMGCLFLLKWGLYTGEQLYVREAVRQFILHYHFLKDTQTGLIVHGYYCDTREQKGVLWGRGNCWFAVASIEVLNLLDPSVEGYNQLKENFLKHMDGVLNTQDASGAWHTVMNRPDTYLEMSATAAFAYAVNRAVKDGYIASRYAGQAEKALEALKADIDEKGNVLHGSIGTCVMEDYRAYNDVGFGYSYFAQGLAMMALSE</sequence>
<dbReference type="InterPro" id="IPR010905">
    <property type="entry name" value="Glyco_hydro_88"/>
</dbReference>
<evidence type="ECO:0000256" key="1">
    <source>
        <dbReference type="ARBA" id="ARBA00022801"/>
    </source>
</evidence>
<dbReference type="PANTHER" id="PTHR33886:SF8">
    <property type="entry name" value="UNSATURATED RHAMNOGALACTURONAN HYDROLASE (EUROFUNG)"/>
    <property type="match status" value="1"/>
</dbReference>
<accession>A0A9D1S6M6</accession>
<dbReference type="AlphaFoldDB" id="A0A9D1S6M6"/>
<dbReference type="InterPro" id="IPR012341">
    <property type="entry name" value="6hp_glycosidase-like_sf"/>
</dbReference>
<evidence type="ECO:0000313" key="2">
    <source>
        <dbReference type="EMBL" id="HIU48861.1"/>
    </source>
</evidence>
<keyword evidence="1 2" id="KW-0378">Hydrolase</keyword>
<gene>
    <name evidence="2" type="ORF">IAB04_05810</name>
</gene>
<dbReference type="SUPFAM" id="SSF48208">
    <property type="entry name" value="Six-hairpin glycosidases"/>
    <property type="match status" value="1"/>
</dbReference>
<dbReference type="PANTHER" id="PTHR33886">
    <property type="entry name" value="UNSATURATED RHAMNOGALACTURONAN HYDROLASE (EUROFUNG)"/>
    <property type="match status" value="1"/>
</dbReference>
<reference evidence="2" key="2">
    <citation type="journal article" date="2021" name="PeerJ">
        <title>Extensive microbial diversity within the chicken gut microbiome revealed by metagenomics and culture.</title>
        <authorList>
            <person name="Gilroy R."/>
            <person name="Ravi A."/>
            <person name="Getino M."/>
            <person name="Pursley I."/>
            <person name="Horton D.L."/>
            <person name="Alikhan N.F."/>
            <person name="Baker D."/>
            <person name="Gharbi K."/>
            <person name="Hall N."/>
            <person name="Watson M."/>
            <person name="Adriaenssens E.M."/>
            <person name="Foster-Nyarko E."/>
            <person name="Jarju S."/>
            <person name="Secka A."/>
            <person name="Antonio M."/>
            <person name="Oren A."/>
            <person name="Chaudhuri R.R."/>
            <person name="La Ragione R."/>
            <person name="Hildebrand F."/>
            <person name="Pallen M.J."/>
        </authorList>
    </citation>
    <scope>NUCLEOTIDE SEQUENCE</scope>
    <source>
        <strain evidence="2">ChiSjej4B22-9803</strain>
    </source>
</reference>
<dbReference type="GO" id="GO:0005975">
    <property type="term" value="P:carbohydrate metabolic process"/>
    <property type="evidence" value="ECO:0007669"/>
    <property type="project" value="InterPro"/>
</dbReference>
<name>A0A9D1S6M6_9FIRM</name>
<organism evidence="2 3">
    <name type="scientific">Candidatus Avimonoglobus intestinipullorum</name>
    <dbReference type="NCBI Taxonomy" id="2840699"/>
    <lineage>
        <taxon>Bacteria</taxon>
        <taxon>Bacillati</taxon>
        <taxon>Bacillota</taxon>
        <taxon>Clostridia</taxon>
        <taxon>Eubacteriales</taxon>
        <taxon>Candidatus Avimonoglobus</taxon>
    </lineage>
</organism>
<dbReference type="Gene3D" id="1.50.10.10">
    <property type="match status" value="1"/>
</dbReference>
<dbReference type="EMBL" id="DVND01000151">
    <property type="protein sequence ID" value="HIU48861.1"/>
    <property type="molecule type" value="Genomic_DNA"/>
</dbReference>
<dbReference type="InterPro" id="IPR052043">
    <property type="entry name" value="PolySaccharide_Degr_Enz"/>
</dbReference>
<dbReference type="GO" id="GO:0016787">
    <property type="term" value="F:hydrolase activity"/>
    <property type="evidence" value="ECO:0007669"/>
    <property type="project" value="UniProtKB-KW"/>
</dbReference>
<evidence type="ECO:0000313" key="3">
    <source>
        <dbReference type="Proteomes" id="UP000824111"/>
    </source>
</evidence>
<comment type="caution">
    <text evidence="2">The sequence shown here is derived from an EMBL/GenBank/DDBJ whole genome shotgun (WGS) entry which is preliminary data.</text>
</comment>